<evidence type="ECO:0000259" key="6">
    <source>
        <dbReference type="PROSITE" id="PS50893"/>
    </source>
</evidence>
<dbReference type="OrthoDB" id="9804819at2"/>
<dbReference type="RefSeq" id="WP_091074977.1">
    <property type="nucleotide sequence ID" value="NZ_LT629799.1"/>
</dbReference>
<dbReference type="PANTHER" id="PTHR43335:SF4">
    <property type="entry name" value="ABC TRANSPORTER, ATP-BINDING PROTEIN"/>
    <property type="match status" value="1"/>
</dbReference>
<dbReference type="Gene3D" id="3.40.50.300">
    <property type="entry name" value="P-loop containing nucleotide triphosphate hydrolases"/>
    <property type="match status" value="1"/>
</dbReference>
<evidence type="ECO:0000256" key="4">
    <source>
        <dbReference type="ARBA" id="ARBA00022840"/>
    </source>
</evidence>
<evidence type="ECO:0000313" key="7">
    <source>
        <dbReference type="EMBL" id="SDU96057.1"/>
    </source>
</evidence>
<dbReference type="AlphaFoldDB" id="A0A1H2MS54"/>
<dbReference type="Proteomes" id="UP000198825">
    <property type="component" value="Chromosome I"/>
</dbReference>
<keyword evidence="3" id="KW-0547">Nucleotide-binding</keyword>
<dbReference type="InterPro" id="IPR017871">
    <property type="entry name" value="ABC_transporter-like_CS"/>
</dbReference>
<keyword evidence="8" id="KW-1185">Reference proteome</keyword>
<dbReference type="InterPro" id="IPR003439">
    <property type="entry name" value="ABC_transporter-like_ATP-bd"/>
</dbReference>
<dbReference type="SMART" id="SM00382">
    <property type="entry name" value="AAA"/>
    <property type="match status" value="1"/>
</dbReference>
<keyword evidence="2" id="KW-0813">Transport</keyword>
<evidence type="ECO:0000256" key="1">
    <source>
        <dbReference type="ARBA" id="ARBA00005417"/>
    </source>
</evidence>
<feature type="domain" description="ABC transporter" evidence="6">
    <location>
        <begin position="17"/>
        <end position="247"/>
    </location>
</feature>
<dbReference type="InterPro" id="IPR027417">
    <property type="entry name" value="P-loop_NTPase"/>
</dbReference>
<dbReference type="Pfam" id="PF00005">
    <property type="entry name" value="ABC_tran"/>
    <property type="match status" value="1"/>
</dbReference>
<reference evidence="8" key="1">
    <citation type="submission" date="2016-10" db="EMBL/GenBank/DDBJ databases">
        <authorList>
            <person name="Varghese N."/>
            <person name="Submissions S."/>
        </authorList>
    </citation>
    <scope>NUCLEOTIDE SEQUENCE [LARGE SCALE GENOMIC DNA]</scope>
    <source>
        <strain evidence="8">DSM 21743</strain>
    </source>
</reference>
<sequence length="347" mass="37305">MTTSAAPRHARAPELAVSTTDLRKTYRSRKGRRVAVEGLDLRVPRGGVHGFLGPNGSGKTTTIRMLLGLIRPDSGTMTLFDQPVPERLPAVVDRVGAIVEQPKFFPAFTARRNLELLAAGIGAPKERVPQVLEEVGLGERGRDRFRSYSLGMKQRLAIAGTLLKDPELLIFDEPTNGLDPAGIHEIRQTMRGLADAGRTVLVSSHILNEVQQVADTVTIIGRGRLLAEGDVDDILARGGTEAVRVRVPDPAVAAQVLVEAGFAPEPGPEGTVLVRARPGAPRLDSSAVNRVLAQREIYLAELVWQRPDLEEVFLNLTAEEHLGAGAPHSAPPPPLPQSAPRRSGGRS</sequence>
<evidence type="ECO:0000313" key="8">
    <source>
        <dbReference type="Proteomes" id="UP000198825"/>
    </source>
</evidence>
<dbReference type="GO" id="GO:0016887">
    <property type="term" value="F:ATP hydrolysis activity"/>
    <property type="evidence" value="ECO:0007669"/>
    <property type="project" value="InterPro"/>
</dbReference>
<dbReference type="PROSITE" id="PS50893">
    <property type="entry name" value="ABC_TRANSPORTER_2"/>
    <property type="match status" value="1"/>
</dbReference>
<dbReference type="InterPro" id="IPR003593">
    <property type="entry name" value="AAA+_ATPase"/>
</dbReference>
<dbReference type="PANTHER" id="PTHR43335">
    <property type="entry name" value="ABC TRANSPORTER, ATP-BINDING PROTEIN"/>
    <property type="match status" value="1"/>
</dbReference>
<dbReference type="EMBL" id="LT629799">
    <property type="protein sequence ID" value="SDU96057.1"/>
    <property type="molecule type" value="Genomic_DNA"/>
</dbReference>
<dbReference type="SUPFAM" id="SSF52540">
    <property type="entry name" value="P-loop containing nucleoside triphosphate hydrolases"/>
    <property type="match status" value="1"/>
</dbReference>
<name>A0A1H2MS54_9ACTN</name>
<protein>
    <submittedName>
        <fullName evidence="7">ABC-2 type transport system ATP-binding protein</fullName>
    </submittedName>
</protein>
<evidence type="ECO:0000256" key="3">
    <source>
        <dbReference type="ARBA" id="ARBA00022741"/>
    </source>
</evidence>
<accession>A0A1H2MS54</accession>
<dbReference type="CDD" id="cd03268">
    <property type="entry name" value="ABC_BcrA_bacitracin_resist"/>
    <property type="match status" value="1"/>
</dbReference>
<proteinExistence type="inferred from homology"/>
<evidence type="ECO:0000256" key="5">
    <source>
        <dbReference type="SAM" id="MobiDB-lite"/>
    </source>
</evidence>
<comment type="similarity">
    <text evidence="1">Belongs to the ABC transporter superfamily.</text>
</comment>
<dbReference type="GO" id="GO:0005524">
    <property type="term" value="F:ATP binding"/>
    <property type="evidence" value="ECO:0007669"/>
    <property type="project" value="UniProtKB-KW"/>
</dbReference>
<gene>
    <name evidence="7" type="ORF">SAMN04488544_2615</name>
</gene>
<dbReference type="STRING" id="546874.SAMN04488544_2615"/>
<feature type="region of interest" description="Disordered" evidence="5">
    <location>
        <begin position="323"/>
        <end position="347"/>
    </location>
</feature>
<evidence type="ECO:0000256" key="2">
    <source>
        <dbReference type="ARBA" id="ARBA00022448"/>
    </source>
</evidence>
<dbReference type="PROSITE" id="PS00211">
    <property type="entry name" value="ABC_TRANSPORTER_1"/>
    <property type="match status" value="1"/>
</dbReference>
<organism evidence="7 8">
    <name type="scientific">Microlunatus sagamiharensis</name>
    <dbReference type="NCBI Taxonomy" id="546874"/>
    <lineage>
        <taxon>Bacteria</taxon>
        <taxon>Bacillati</taxon>
        <taxon>Actinomycetota</taxon>
        <taxon>Actinomycetes</taxon>
        <taxon>Propionibacteriales</taxon>
        <taxon>Propionibacteriaceae</taxon>
        <taxon>Microlunatus</taxon>
    </lineage>
</organism>
<keyword evidence="4 7" id="KW-0067">ATP-binding</keyword>